<evidence type="ECO:0000256" key="3">
    <source>
        <dbReference type="ARBA" id="ARBA00022576"/>
    </source>
</evidence>
<feature type="domain" description="HTH gntR-type" evidence="8">
    <location>
        <begin position="13"/>
        <end position="81"/>
    </location>
</feature>
<dbReference type="Pfam" id="PF00392">
    <property type="entry name" value="GntR"/>
    <property type="match status" value="1"/>
</dbReference>
<comment type="similarity">
    <text evidence="2">In the C-terminal section; belongs to the class-I pyridoxal-phosphate-dependent aminotransferase family.</text>
</comment>
<dbReference type="RefSeq" id="WP_188803155.1">
    <property type="nucleotide sequence ID" value="NZ_BMOK01000008.1"/>
</dbReference>
<sequence>MLSLIHLSNQKGDYIYRQIYKQIKIEILLNHFLPNEKLPSKRELAESLHVSINSVNGAYQQLLAEGYIYSVERSGFFVEKLEKVPTSFSTLKSLNPNLAERSEPKKDWISFSHMSADRSVFPFDSWLNCEHKALKSKRTELNDDSSRYPQGIYSVRCTISRLLSITRGVKCYPEQIVIGGGTQILIQILCHLFPEGSKYAMEEPGYSRIYQLLKLQHADITSIELDHKGIAMSEIIKQDPNILYITPSHQFPTGIVMPISRRIQLLNWSSQAKNRYIIEDDYDSEFKYQSDAIPSIQGLDTFDKVIYMGTFSKSLLPGLRISYMVLPQHLLQSFRESEGFLMQTCNVLAQLTLQEFIDSGEYQKHIKRMKQIYSERQTRLIKELDRRFGKNIAIHGANAGLHFMCTFKTERSIEDILNQAEQEKLELYSIKRCCLTHYRLSKNPVFILGFANLPLERIEEGVDRLYRSVFGY</sequence>
<evidence type="ECO:0000313" key="9">
    <source>
        <dbReference type="EMBL" id="GGL57031.1"/>
    </source>
</evidence>
<name>A0A917S428_9BACL</name>
<dbReference type="PROSITE" id="PS50949">
    <property type="entry name" value="HTH_GNTR"/>
    <property type="match status" value="1"/>
</dbReference>
<evidence type="ECO:0000256" key="4">
    <source>
        <dbReference type="ARBA" id="ARBA00022898"/>
    </source>
</evidence>
<evidence type="ECO:0000256" key="6">
    <source>
        <dbReference type="ARBA" id="ARBA00023125"/>
    </source>
</evidence>
<dbReference type="InterPro" id="IPR000524">
    <property type="entry name" value="Tscrpt_reg_HTH_GntR"/>
</dbReference>
<dbReference type="EMBL" id="BMOK01000008">
    <property type="protein sequence ID" value="GGL57031.1"/>
    <property type="molecule type" value="Genomic_DNA"/>
</dbReference>
<evidence type="ECO:0000256" key="5">
    <source>
        <dbReference type="ARBA" id="ARBA00023015"/>
    </source>
</evidence>
<dbReference type="InterPro" id="IPR036390">
    <property type="entry name" value="WH_DNA-bd_sf"/>
</dbReference>
<keyword evidence="10" id="KW-1185">Reference proteome</keyword>
<reference evidence="9" key="1">
    <citation type="journal article" date="2014" name="Int. J. Syst. Evol. Microbiol.">
        <title>Complete genome sequence of Corynebacterium casei LMG S-19264T (=DSM 44701T), isolated from a smear-ripened cheese.</title>
        <authorList>
            <consortium name="US DOE Joint Genome Institute (JGI-PGF)"/>
            <person name="Walter F."/>
            <person name="Albersmeier A."/>
            <person name="Kalinowski J."/>
            <person name="Ruckert C."/>
        </authorList>
    </citation>
    <scope>NUCLEOTIDE SEQUENCE</scope>
    <source>
        <strain evidence="9">JCM 15325</strain>
    </source>
</reference>
<evidence type="ECO:0000313" key="10">
    <source>
        <dbReference type="Proteomes" id="UP000654670"/>
    </source>
</evidence>
<proteinExistence type="inferred from homology"/>
<dbReference type="CDD" id="cd00609">
    <property type="entry name" value="AAT_like"/>
    <property type="match status" value="1"/>
</dbReference>
<evidence type="ECO:0000259" key="8">
    <source>
        <dbReference type="PROSITE" id="PS50949"/>
    </source>
</evidence>
<keyword evidence="4" id="KW-0663">Pyridoxal phosphate</keyword>
<keyword evidence="7" id="KW-0804">Transcription</keyword>
<comment type="caution">
    <text evidence="9">The sequence shown here is derived from an EMBL/GenBank/DDBJ whole genome shotgun (WGS) entry which is preliminary data.</text>
</comment>
<dbReference type="Gene3D" id="1.10.10.10">
    <property type="entry name" value="Winged helix-like DNA-binding domain superfamily/Winged helix DNA-binding domain"/>
    <property type="match status" value="1"/>
</dbReference>
<gene>
    <name evidence="9" type="primary">gabR</name>
    <name evidence="9" type="ORF">GCM10007968_21320</name>
</gene>
<dbReference type="GO" id="GO:0003677">
    <property type="term" value="F:DNA binding"/>
    <property type="evidence" value="ECO:0007669"/>
    <property type="project" value="UniProtKB-KW"/>
</dbReference>
<dbReference type="PANTHER" id="PTHR46577">
    <property type="entry name" value="HTH-TYPE TRANSCRIPTIONAL REGULATORY PROTEIN GABR"/>
    <property type="match status" value="1"/>
</dbReference>
<dbReference type="InterPro" id="IPR015421">
    <property type="entry name" value="PyrdxlP-dep_Trfase_major"/>
</dbReference>
<dbReference type="Gene3D" id="3.40.640.10">
    <property type="entry name" value="Type I PLP-dependent aspartate aminotransferase-like (Major domain)"/>
    <property type="match status" value="1"/>
</dbReference>
<dbReference type="SMART" id="SM00345">
    <property type="entry name" value="HTH_GNTR"/>
    <property type="match status" value="1"/>
</dbReference>
<dbReference type="SUPFAM" id="SSF53383">
    <property type="entry name" value="PLP-dependent transferases"/>
    <property type="match status" value="1"/>
</dbReference>
<dbReference type="InterPro" id="IPR004839">
    <property type="entry name" value="Aminotransferase_I/II_large"/>
</dbReference>
<dbReference type="CDD" id="cd07377">
    <property type="entry name" value="WHTH_GntR"/>
    <property type="match status" value="1"/>
</dbReference>
<evidence type="ECO:0000256" key="1">
    <source>
        <dbReference type="ARBA" id="ARBA00001933"/>
    </source>
</evidence>
<keyword evidence="3" id="KW-0032">Aminotransferase</keyword>
<dbReference type="GO" id="GO:0008483">
    <property type="term" value="F:transaminase activity"/>
    <property type="evidence" value="ECO:0007669"/>
    <property type="project" value="UniProtKB-KW"/>
</dbReference>
<accession>A0A917S428</accession>
<keyword evidence="5" id="KW-0805">Transcription regulation</keyword>
<dbReference type="PANTHER" id="PTHR46577:SF1">
    <property type="entry name" value="HTH-TYPE TRANSCRIPTIONAL REGULATORY PROTEIN GABR"/>
    <property type="match status" value="1"/>
</dbReference>
<dbReference type="AlphaFoldDB" id="A0A917S428"/>
<dbReference type="InterPro" id="IPR015424">
    <property type="entry name" value="PyrdxlP-dep_Trfase"/>
</dbReference>
<dbReference type="Pfam" id="PF00155">
    <property type="entry name" value="Aminotran_1_2"/>
    <property type="match status" value="1"/>
</dbReference>
<dbReference type="InterPro" id="IPR051446">
    <property type="entry name" value="HTH_trans_reg/aminotransferase"/>
</dbReference>
<comment type="cofactor">
    <cofactor evidence="1">
        <name>pyridoxal 5'-phosphate</name>
        <dbReference type="ChEBI" id="CHEBI:597326"/>
    </cofactor>
</comment>
<organism evidence="9 10">
    <name type="scientific">Sporolactobacillus putidus</name>
    <dbReference type="NCBI Taxonomy" id="492735"/>
    <lineage>
        <taxon>Bacteria</taxon>
        <taxon>Bacillati</taxon>
        <taxon>Bacillota</taxon>
        <taxon>Bacilli</taxon>
        <taxon>Bacillales</taxon>
        <taxon>Sporolactobacillaceae</taxon>
        <taxon>Sporolactobacillus</taxon>
    </lineage>
</organism>
<dbReference type="GO" id="GO:0030170">
    <property type="term" value="F:pyridoxal phosphate binding"/>
    <property type="evidence" value="ECO:0007669"/>
    <property type="project" value="InterPro"/>
</dbReference>
<evidence type="ECO:0000256" key="2">
    <source>
        <dbReference type="ARBA" id="ARBA00005384"/>
    </source>
</evidence>
<dbReference type="GO" id="GO:0003700">
    <property type="term" value="F:DNA-binding transcription factor activity"/>
    <property type="evidence" value="ECO:0007669"/>
    <property type="project" value="InterPro"/>
</dbReference>
<dbReference type="SUPFAM" id="SSF46785">
    <property type="entry name" value="Winged helix' DNA-binding domain"/>
    <property type="match status" value="1"/>
</dbReference>
<protein>
    <submittedName>
        <fullName evidence="9">HTH-type transcriptional regulatory protein GabR</fullName>
    </submittedName>
</protein>
<reference evidence="9" key="2">
    <citation type="submission" date="2020-09" db="EMBL/GenBank/DDBJ databases">
        <authorList>
            <person name="Sun Q."/>
            <person name="Ohkuma M."/>
        </authorList>
    </citation>
    <scope>NUCLEOTIDE SEQUENCE</scope>
    <source>
        <strain evidence="9">JCM 15325</strain>
    </source>
</reference>
<keyword evidence="6" id="KW-0238">DNA-binding</keyword>
<dbReference type="Proteomes" id="UP000654670">
    <property type="component" value="Unassembled WGS sequence"/>
</dbReference>
<dbReference type="InterPro" id="IPR036388">
    <property type="entry name" value="WH-like_DNA-bd_sf"/>
</dbReference>
<keyword evidence="3" id="KW-0808">Transferase</keyword>
<evidence type="ECO:0000256" key="7">
    <source>
        <dbReference type="ARBA" id="ARBA00023163"/>
    </source>
</evidence>